<feature type="region of interest" description="Disordered" evidence="9">
    <location>
        <begin position="1"/>
        <end position="45"/>
    </location>
</feature>
<dbReference type="PANTHER" id="PTHR12385">
    <property type="entry name" value="CHOLINE TRANSPORTER-LIKE (SLC FAMILY 44)"/>
    <property type="match status" value="1"/>
</dbReference>
<feature type="transmembrane region" description="Helical" evidence="8">
    <location>
        <begin position="229"/>
        <end position="259"/>
    </location>
</feature>
<dbReference type="GO" id="GO:0022857">
    <property type="term" value="F:transmembrane transporter activity"/>
    <property type="evidence" value="ECO:0007669"/>
    <property type="project" value="UniProtKB-UniRule"/>
</dbReference>
<dbReference type="OrthoDB" id="44736at2759"/>
<evidence type="ECO:0000256" key="8">
    <source>
        <dbReference type="RuleBase" id="RU368066"/>
    </source>
</evidence>
<keyword evidence="6 8" id="KW-1133">Transmembrane helix</keyword>
<name>A0A1E4T6M1_9ASCO</name>
<feature type="transmembrane region" description="Helical" evidence="8">
    <location>
        <begin position="93"/>
        <end position="116"/>
    </location>
</feature>
<gene>
    <name evidence="10" type="ORF">CANARDRAFT_26803</name>
</gene>
<dbReference type="EMBL" id="KV453848">
    <property type="protein sequence ID" value="ODV87404.1"/>
    <property type="molecule type" value="Genomic_DNA"/>
</dbReference>
<feature type="compositionally biased region" description="Polar residues" evidence="9">
    <location>
        <begin position="18"/>
        <end position="45"/>
    </location>
</feature>
<evidence type="ECO:0000256" key="5">
    <source>
        <dbReference type="ARBA" id="ARBA00022692"/>
    </source>
</evidence>
<feature type="transmembrane region" description="Helical" evidence="8">
    <location>
        <begin position="440"/>
        <end position="460"/>
    </location>
</feature>
<reference evidence="11" key="1">
    <citation type="submission" date="2016-04" db="EMBL/GenBank/DDBJ databases">
        <title>Comparative genomics of biotechnologically important yeasts.</title>
        <authorList>
            <consortium name="DOE Joint Genome Institute"/>
            <person name="Riley R."/>
            <person name="Haridas S."/>
            <person name="Wolfe K.H."/>
            <person name="Lopes M.R."/>
            <person name="Hittinger C.T."/>
            <person name="Goker M."/>
            <person name="Salamov A."/>
            <person name="Wisecaver J."/>
            <person name="Long T.M."/>
            <person name="Aerts A.L."/>
            <person name="Barry K."/>
            <person name="Choi C."/>
            <person name="Clum A."/>
            <person name="Coughlan A.Y."/>
            <person name="Deshpande S."/>
            <person name="Douglass A.P."/>
            <person name="Hanson S.J."/>
            <person name="Klenk H.-P."/>
            <person name="Labutti K."/>
            <person name="Lapidus A."/>
            <person name="Lindquist E."/>
            <person name="Lipzen A."/>
            <person name="Meier-Kolthoff J.P."/>
            <person name="Ohm R.A."/>
            <person name="Otillar R.P."/>
            <person name="Pangilinan J."/>
            <person name="Peng Y."/>
            <person name="Rokas A."/>
            <person name="Rosa C.A."/>
            <person name="Scheuner C."/>
            <person name="Sibirny A.A."/>
            <person name="Slot J.C."/>
            <person name="Stielow J.B."/>
            <person name="Sun H."/>
            <person name="Kurtzman C.P."/>
            <person name="Blackwell M."/>
            <person name="Grigoriev I.V."/>
            <person name="Jeffries T.W."/>
        </authorList>
    </citation>
    <scope>NUCLEOTIDE SEQUENCE [LARGE SCALE GENOMIC DNA]</scope>
    <source>
        <strain evidence="11">NRRL YB-2248</strain>
    </source>
</reference>
<keyword evidence="11" id="KW-1185">Reference proteome</keyword>
<evidence type="ECO:0000256" key="4">
    <source>
        <dbReference type="ARBA" id="ARBA00015388"/>
    </source>
</evidence>
<dbReference type="GO" id="GO:0005886">
    <property type="term" value="C:plasma membrane"/>
    <property type="evidence" value="ECO:0007669"/>
    <property type="project" value="UniProtKB-SubCell"/>
</dbReference>
<feature type="transmembrane region" description="Helical" evidence="8">
    <location>
        <begin position="279"/>
        <end position="295"/>
    </location>
</feature>
<evidence type="ECO:0000256" key="9">
    <source>
        <dbReference type="SAM" id="MobiDB-lite"/>
    </source>
</evidence>
<dbReference type="STRING" id="983967.A0A1E4T6M1"/>
<evidence type="ECO:0000256" key="6">
    <source>
        <dbReference type="ARBA" id="ARBA00022989"/>
    </source>
</evidence>
<sequence>MSNPFDDSNRAEDPFLNPPQQSYNPSFQQPYQPYAANYSNDSIPRYNQENYNVEDFNNNSPLPPNLKEEKPKHADNFEDSFVVAKPKWNDLPFIFLFVTVLIAFFAVFGVALKNAISYNTDSDASTDTFHFNGSVVGLIFVIVVIASVLSFLGLVIARVSAKGFIIAGLVFNIATTLLACIVCFVKKTVVGGIVLLILALLHCLMFYLWRKRIPFSAQVLEIVIDVMRIYPVTWTISLIGGLISLVFSLLTLVAVVGAVVEWGPDQDSSSDDGDFKNKGAFIGVCIFLLFASGYISQVIGNVIHVTISGIYGTWYYLSGSGPKPKNAASGALKRAMTYSFGSICFGSLVVALVEFLHALASAGKHSARQDGNIGLFIAFCILECISGLFGDIIKWFNRYAYSYIALYGKSFMTSARETFELLRVKGLDALIQDCLIGKALSMYTVFVGYLSALVCLGYLAGTNPVWAQNSEGNFSVSNGYVIGSIIVALVIGLLIASTVCSVIYSGTTTFFVALAKDPEVFQYQNPERFRKIFETYPQVLEKVLTTRS</sequence>
<comment type="similarity">
    <text evidence="3 8">Belongs to the CTL (choline transporter-like) family.</text>
</comment>
<dbReference type="Proteomes" id="UP000094801">
    <property type="component" value="Unassembled WGS sequence"/>
</dbReference>
<keyword evidence="7 8" id="KW-0472">Membrane</keyword>
<evidence type="ECO:0000313" key="10">
    <source>
        <dbReference type="EMBL" id="ODV87404.1"/>
    </source>
</evidence>
<dbReference type="Pfam" id="PF04515">
    <property type="entry name" value="Choline_transpo"/>
    <property type="match status" value="1"/>
</dbReference>
<feature type="transmembrane region" description="Helical" evidence="8">
    <location>
        <begin position="136"/>
        <end position="157"/>
    </location>
</feature>
<organism evidence="10 11">
    <name type="scientific">[Candida] arabinofermentans NRRL YB-2248</name>
    <dbReference type="NCBI Taxonomy" id="983967"/>
    <lineage>
        <taxon>Eukaryota</taxon>
        <taxon>Fungi</taxon>
        <taxon>Dikarya</taxon>
        <taxon>Ascomycota</taxon>
        <taxon>Saccharomycotina</taxon>
        <taxon>Pichiomycetes</taxon>
        <taxon>Pichiales</taxon>
        <taxon>Pichiaceae</taxon>
        <taxon>Ogataea</taxon>
        <taxon>Ogataea/Candida clade</taxon>
    </lineage>
</organism>
<accession>A0A1E4T6M1</accession>
<protein>
    <recommendedName>
        <fullName evidence="4 8">Protein PNS1</fullName>
    </recommendedName>
</protein>
<feature type="transmembrane region" description="Helical" evidence="8">
    <location>
        <begin position="480"/>
        <end position="504"/>
    </location>
</feature>
<evidence type="ECO:0000256" key="7">
    <source>
        <dbReference type="ARBA" id="ARBA00023136"/>
    </source>
</evidence>
<evidence type="ECO:0000256" key="3">
    <source>
        <dbReference type="ARBA" id="ARBA00007168"/>
    </source>
</evidence>
<feature type="transmembrane region" description="Helical" evidence="8">
    <location>
        <begin position="338"/>
        <end position="360"/>
    </location>
</feature>
<feature type="transmembrane region" description="Helical" evidence="8">
    <location>
        <begin position="372"/>
        <end position="393"/>
    </location>
</feature>
<feature type="transmembrane region" description="Helical" evidence="8">
    <location>
        <begin position="164"/>
        <end position="184"/>
    </location>
</feature>
<comment type="subcellular location">
    <subcellularLocation>
        <location evidence="2 8">Cell membrane</location>
        <topology evidence="2 8">Multi-pass membrane protein</topology>
    </subcellularLocation>
</comment>
<dbReference type="PANTHER" id="PTHR12385:SF4">
    <property type="entry name" value="PROTEIN PNS1"/>
    <property type="match status" value="1"/>
</dbReference>
<dbReference type="InterPro" id="IPR007603">
    <property type="entry name" value="Choline_transptr-like"/>
</dbReference>
<evidence type="ECO:0000256" key="2">
    <source>
        <dbReference type="ARBA" id="ARBA00004651"/>
    </source>
</evidence>
<evidence type="ECO:0000256" key="1">
    <source>
        <dbReference type="ARBA" id="ARBA00002957"/>
    </source>
</evidence>
<proteinExistence type="inferred from homology"/>
<keyword evidence="5 8" id="KW-0812">Transmembrane</keyword>
<evidence type="ECO:0000313" key="11">
    <source>
        <dbReference type="Proteomes" id="UP000094801"/>
    </source>
</evidence>
<comment type="function">
    <text evidence="1 8">Probably involved in transport through the plasma membrane.</text>
</comment>
<dbReference type="AlphaFoldDB" id="A0A1E4T6M1"/>
<feature type="transmembrane region" description="Helical" evidence="8">
    <location>
        <begin position="190"/>
        <end position="209"/>
    </location>
</feature>